<evidence type="ECO:0000313" key="1">
    <source>
        <dbReference type="EMBL" id="JAD64696.1"/>
    </source>
</evidence>
<accession>A0A0A9BMW3</accession>
<proteinExistence type="predicted"/>
<dbReference type="EMBL" id="GBRH01233199">
    <property type="protein sequence ID" value="JAD64696.1"/>
    <property type="molecule type" value="Transcribed_RNA"/>
</dbReference>
<organism evidence="1">
    <name type="scientific">Arundo donax</name>
    <name type="common">Giant reed</name>
    <name type="synonym">Donax arundinaceus</name>
    <dbReference type="NCBI Taxonomy" id="35708"/>
    <lineage>
        <taxon>Eukaryota</taxon>
        <taxon>Viridiplantae</taxon>
        <taxon>Streptophyta</taxon>
        <taxon>Embryophyta</taxon>
        <taxon>Tracheophyta</taxon>
        <taxon>Spermatophyta</taxon>
        <taxon>Magnoliopsida</taxon>
        <taxon>Liliopsida</taxon>
        <taxon>Poales</taxon>
        <taxon>Poaceae</taxon>
        <taxon>PACMAD clade</taxon>
        <taxon>Arundinoideae</taxon>
        <taxon>Arundineae</taxon>
        <taxon>Arundo</taxon>
    </lineage>
</organism>
<reference evidence="1" key="1">
    <citation type="submission" date="2014-09" db="EMBL/GenBank/DDBJ databases">
        <authorList>
            <person name="Magalhaes I.L.F."/>
            <person name="Oliveira U."/>
            <person name="Santos F.R."/>
            <person name="Vidigal T.H.D.A."/>
            <person name="Brescovit A.D."/>
            <person name="Santos A.J."/>
        </authorList>
    </citation>
    <scope>NUCLEOTIDE SEQUENCE</scope>
    <source>
        <tissue evidence="1">Shoot tissue taken approximately 20 cm above the soil surface</tissue>
    </source>
</reference>
<reference evidence="1" key="2">
    <citation type="journal article" date="2015" name="Data Brief">
        <title>Shoot transcriptome of the giant reed, Arundo donax.</title>
        <authorList>
            <person name="Barrero R.A."/>
            <person name="Guerrero F.D."/>
            <person name="Moolhuijzen P."/>
            <person name="Goolsby J.A."/>
            <person name="Tidwell J."/>
            <person name="Bellgard S.E."/>
            <person name="Bellgard M.I."/>
        </authorList>
    </citation>
    <scope>NUCLEOTIDE SEQUENCE</scope>
    <source>
        <tissue evidence="1">Shoot tissue taken approximately 20 cm above the soil surface</tissue>
    </source>
</reference>
<protein>
    <submittedName>
        <fullName evidence="1">Uncharacterized protein</fullName>
    </submittedName>
</protein>
<sequence>MGHKPLTIHYRILLQQKYYARKSCRHLRCRRNPISHTRPLFWRRNHSLVHHLRM</sequence>
<dbReference type="AlphaFoldDB" id="A0A0A9BMW3"/>
<name>A0A0A9BMW3_ARUDO</name>